<organism evidence="2 3">
    <name type="scientific">Tothia fuscella</name>
    <dbReference type="NCBI Taxonomy" id="1048955"/>
    <lineage>
        <taxon>Eukaryota</taxon>
        <taxon>Fungi</taxon>
        <taxon>Dikarya</taxon>
        <taxon>Ascomycota</taxon>
        <taxon>Pezizomycotina</taxon>
        <taxon>Dothideomycetes</taxon>
        <taxon>Pleosporomycetidae</taxon>
        <taxon>Venturiales</taxon>
        <taxon>Cylindrosympodiaceae</taxon>
        <taxon>Tothia</taxon>
    </lineage>
</organism>
<dbReference type="EMBL" id="MU007029">
    <property type="protein sequence ID" value="KAF2431818.1"/>
    <property type="molecule type" value="Genomic_DNA"/>
</dbReference>
<name>A0A9P4NUV5_9PEZI</name>
<feature type="compositionally biased region" description="Polar residues" evidence="1">
    <location>
        <begin position="119"/>
        <end position="138"/>
    </location>
</feature>
<protein>
    <submittedName>
        <fullName evidence="2">Uncharacterized protein</fullName>
    </submittedName>
</protein>
<dbReference type="AlphaFoldDB" id="A0A9P4NUV5"/>
<keyword evidence="3" id="KW-1185">Reference proteome</keyword>
<feature type="non-terminal residue" evidence="2">
    <location>
        <position position="469"/>
    </location>
</feature>
<comment type="caution">
    <text evidence="2">The sequence shown here is derived from an EMBL/GenBank/DDBJ whole genome shotgun (WGS) entry which is preliminary data.</text>
</comment>
<accession>A0A9P4NUV5</accession>
<feature type="region of interest" description="Disordered" evidence="1">
    <location>
        <begin position="118"/>
        <end position="138"/>
    </location>
</feature>
<dbReference type="OrthoDB" id="5010675at2759"/>
<evidence type="ECO:0000313" key="2">
    <source>
        <dbReference type="EMBL" id="KAF2431818.1"/>
    </source>
</evidence>
<dbReference type="Proteomes" id="UP000800235">
    <property type="component" value="Unassembled WGS sequence"/>
</dbReference>
<sequence>MSNESAFERFPEELLVAIVHELIEECKFNGGDFIAHLKALRLSTARFAYLKLLNKTLFSRVKLVATQEHVECIWKADANRIAPFARRVTFLPPPISWALTIVDFQKAVDAQAAAKGQDETSWSNVTPSSAEEGQGSMQITDENQEKYGEYHTRALEFELFMEGPDLLKAWTHALKALSGIHTVRFKCLEQVSRSSWGDMVDRHSETRLYHEDPHLKETEYQRLAAPVGKLVFENGVAALAGAGNTIRQLDIHHASLGSLDVKSILNWEKLDLTQMHTLIFRPYIFDPQRDRTTGQLRIPAVLIDEANEDLNALLKKGSQNLRTFTHHGQIEDRPMAWPDCGAEGFPLPKLQQLKLDECEILPLEFINWFMHMPALQHLELISNKVAGEYMNWDIIYDAIRRHPQGIRLDFDQIITSDATEISINYHTLNDVEERLQREESEDPWDDIDRSLPLYLSKRIEWNDCLEMWH</sequence>
<reference evidence="2" key="1">
    <citation type="journal article" date="2020" name="Stud. Mycol.">
        <title>101 Dothideomycetes genomes: a test case for predicting lifestyles and emergence of pathogens.</title>
        <authorList>
            <person name="Haridas S."/>
            <person name="Albert R."/>
            <person name="Binder M."/>
            <person name="Bloem J."/>
            <person name="Labutti K."/>
            <person name="Salamov A."/>
            <person name="Andreopoulos B."/>
            <person name="Baker S."/>
            <person name="Barry K."/>
            <person name="Bills G."/>
            <person name="Bluhm B."/>
            <person name="Cannon C."/>
            <person name="Castanera R."/>
            <person name="Culley D."/>
            <person name="Daum C."/>
            <person name="Ezra D."/>
            <person name="Gonzalez J."/>
            <person name="Henrissat B."/>
            <person name="Kuo A."/>
            <person name="Liang C."/>
            <person name="Lipzen A."/>
            <person name="Lutzoni F."/>
            <person name="Magnuson J."/>
            <person name="Mondo S."/>
            <person name="Nolan M."/>
            <person name="Ohm R."/>
            <person name="Pangilinan J."/>
            <person name="Park H.-J."/>
            <person name="Ramirez L."/>
            <person name="Alfaro M."/>
            <person name="Sun H."/>
            <person name="Tritt A."/>
            <person name="Yoshinaga Y."/>
            <person name="Zwiers L.-H."/>
            <person name="Turgeon B."/>
            <person name="Goodwin S."/>
            <person name="Spatafora J."/>
            <person name="Crous P."/>
            <person name="Grigoriev I."/>
        </authorList>
    </citation>
    <scope>NUCLEOTIDE SEQUENCE</scope>
    <source>
        <strain evidence="2">CBS 130266</strain>
    </source>
</reference>
<gene>
    <name evidence="2" type="ORF">EJ08DRAFT_648517</name>
</gene>
<proteinExistence type="predicted"/>
<evidence type="ECO:0000256" key="1">
    <source>
        <dbReference type="SAM" id="MobiDB-lite"/>
    </source>
</evidence>
<evidence type="ECO:0000313" key="3">
    <source>
        <dbReference type="Proteomes" id="UP000800235"/>
    </source>
</evidence>